<comment type="pathway">
    <text evidence="12">Carbohydrate metabolism; D-ribose degradation; D-ribose 5-phosphate from beta-D-ribopyranose: step 2/2.</text>
</comment>
<dbReference type="NCBIfam" id="TIGR02152">
    <property type="entry name" value="D_ribokin_bact"/>
    <property type="match status" value="1"/>
</dbReference>
<dbReference type="EC" id="2.7.1.15" evidence="2 12"/>
<dbReference type="InterPro" id="IPR011877">
    <property type="entry name" value="Ribokinase"/>
</dbReference>
<dbReference type="Pfam" id="PF00294">
    <property type="entry name" value="PfkB"/>
    <property type="match status" value="1"/>
</dbReference>
<evidence type="ECO:0000256" key="8">
    <source>
        <dbReference type="ARBA" id="ARBA00022840"/>
    </source>
</evidence>
<keyword evidence="10 12" id="KW-0630">Potassium</keyword>
<keyword evidence="15" id="KW-1185">Reference proteome</keyword>
<feature type="binding site" evidence="12">
    <location>
        <begin position="260"/>
        <end position="261"/>
    </location>
    <ligand>
        <name>ATP</name>
        <dbReference type="ChEBI" id="CHEBI:30616"/>
    </ligand>
</feature>
<dbReference type="FunFam" id="3.40.1190.20:FF:000064">
    <property type="entry name" value="Ribokinase"/>
    <property type="match status" value="1"/>
</dbReference>
<feature type="binding site" evidence="12">
    <location>
        <position position="296"/>
    </location>
    <ligand>
        <name>K(+)</name>
        <dbReference type="ChEBI" id="CHEBI:29103"/>
    </ligand>
</feature>
<keyword evidence="9 12" id="KW-0460">Magnesium</keyword>
<dbReference type="HAMAP" id="MF_01987">
    <property type="entry name" value="Ribokinase"/>
    <property type="match status" value="1"/>
</dbReference>
<feature type="binding site" evidence="12">
    <location>
        <position position="146"/>
    </location>
    <ligand>
        <name>substrate</name>
    </ligand>
</feature>
<feature type="binding site" evidence="12">
    <location>
        <position position="293"/>
    </location>
    <ligand>
        <name>K(+)</name>
        <dbReference type="ChEBI" id="CHEBI:29103"/>
    </ligand>
</feature>
<protein>
    <recommendedName>
        <fullName evidence="3 12">Ribokinase</fullName>
        <shortName evidence="12">RK</shortName>
        <ecNumber evidence="2 12">2.7.1.15</ecNumber>
    </recommendedName>
</protein>
<evidence type="ECO:0000256" key="6">
    <source>
        <dbReference type="ARBA" id="ARBA00022741"/>
    </source>
</evidence>
<feature type="binding site" evidence="12">
    <location>
        <position position="255"/>
    </location>
    <ligand>
        <name>K(+)</name>
        <dbReference type="ChEBI" id="CHEBI:29103"/>
    </ligand>
</feature>
<dbReference type="InterPro" id="IPR011611">
    <property type="entry name" value="PfkB_dom"/>
</dbReference>
<dbReference type="UniPathway" id="UPA00916">
    <property type="reaction ID" value="UER00889"/>
</dbReference>
<accession>A0A2B4RFF0</accession>
<feature type="binding site" evidence="12">
    <location>
        <position position="302"/>
    </location>
    <ligand>
        <name>K(+)</name>
        <dbReference type="ChEBI" id="CHEBI:29103"/>
    </ligand>
</feature>
<dbReference type="PANTHER" id="PTHR10584">
    <property type="entry name" value="SUGAR KINASE"/>
    <property type="match status" value="1"/>
</dbReference>
<evidence type="ECO:0000256" key="3">
    <source>
        <dbReference type="ARBA" id="ARBA00016943"/>
    </source>
</evidence>
<dbReference type="SUPFAM" id="SSF53613">
    <property type="entry name" value="Ribokinase-like"/>
    <property type="match status" value="1"/>
</dbReference>
<dbReference type="STRING" id="50429.A0A2B4RFF0"/>
<dbReference type="GO" id="GO:0005634">
    <property type="term" value="C:nucleus"/>
    <property type="evidence" value="ECO:0007669"/>
    <property type="project" value="UniProtKB-SubCell"/>
</dbReference>
<feature type="binding site" evidence="12">
    <location>
        <position position="261"/>
    </location>
    <ligand>
        <name>substrate</name>
    </ligand>
</feature>
<feature type="active site" description="Proton acceptor" evidence="12">
    <location>
        <position position="261"/>
    </location>
</feature>
<evidence type="ECO:0000256" key="2">
    <source>
        <dbReference type="ARBA" id="ARBA00012035"/>
    </source>
</evidence>
<dbReference type="PROSITE" id="PS00584">
    <property type="entry name" value="PFKB_KINASES_2"/>
    <property type="match status" value="1"/>
</dbReference>
<comment type="function">
    <text evidence="12">Catalyzes the phosphorylation of ribose at O-5 in a reaction requiring ATP and magnesium. The resulting D-ribose-5-phosphate can then be used either for sythesis of nucleotides, histidine, and tryptophan, or as a component of the pentose phosphate pathway.</text>
</comment>
<feature type="binding site" evidence="12">
    <location>
        <begin position="17"/>
        <end position="19"/>
    </location>
    <ligand>
        <name>substrate</name>
    </ligand>
</feature>
<evidence type="ECO:0000259" key="13">
    <source>
        <dbReference type="Pfam" id="PF00294"/>
    </source>
</evidence>
<name>A0A2B4RFF0_STYPI</name>
<dbReference type="GO" id="GO:0046872">
    <property type="term" value="F:metal ion binding"/>
    <property type="evidence" value="ECO:0007669"/>
    <property type="project" value="UniProtKB-KW"/>
</dbReference>
<proteinExistence type="inferred from homology"/>
<comment type="similarity">
    <text evidence="1">Belongs to the carbohydrate kinase pfkB family.</text>
</comment>
<dbReference type="PRINTS" id="PR00990">
    <property type="entry name" value="RIBOKINASE"/>
</dbReference>
<dbReference type="EMBL" id="LSMT01000497">
    <property type="protein sequence ID" value="PFX17094.1"/>
    <property type="molecule type" value="Genomic_DNA"/>
</dbReference>
<dbReference type="AlphaFoldDB" id="A0A2B4RFF0"/>
<keyword evidence="8 12" id="KW-0067">ATP-binding</keyword>
<sequence length="326" mass="34844">MAGGAKEFDVVVVGSCMTDLVSYVPRLPKAGETIHGDKFVMGFGGKGANQCVMAARLGAKTAMVAKVGDDSFGHRYIENFKQHEVNTDHVEITKEAATGVAPISVNSNGENSIVIVSGANDILSEEDVKRAKSVITSASVCVCQLEINPEVTHYTLSLAKKNGVQTIFNPAPALSWLDYFYYALSDVFCANESEAELLTGLSVKTIEDAEKAVIMVLERGARRAVITLGNKGSVIGTKENRIPKHIPVTAAEPVDTTGAGDAFIGALAFYMAKFKDLPFDEVVRRSGEIARATVLAVGTQSSYPTKRELPSSLFSNSVSRDRLSST</sequence>
<evidence type="ECO:0000256" key="10">
    <source>
        <dbReference type="ARBA" id="ARBA00022958"/>
    </source>
</evidence>
<feature type="binding site" evidence="12">
    <location>
        <begin position="227"/>
        <end position="232"/>
    </location>
    <ligand>
        <name>ATP</name>
        <dbReference type="ChEBI" id="CHEBI:30616"/>
    </ligand>
</feature>
<comment type="catalytic activity">
    <reaction evidence="12">
        <text>D-ribose + ATP = D-ribose 5-phosphate + ADP + H(+)</text>
        <dbReference type="Rhea" id="RHEA:13697"/>
        <dbReference type="ChEBI" id="CHEBI:15378"/>
        <dbReference type="ChEBI" id="CHEBI:30616"/>
        <dbReference type="ChEBI" id="CHEBI:47013"/>
        <dbReference type="ChEBI" id="CHEBI:78346"/>
        <dbReference type="ChEBI" id="CHEBI:456216"/>
        <dbReference type="EC" id="2.7.1.15"/>
    </reaction>
</comment>
<comment type="subunit">
    <text evidence="12">Homodimer.</text>
</comment>
<evidence type="ECO:0000256" key="9">
    <source>
        <dbReference type="ARBA" id="ARBA00022842"/>
    </source>
</evidence>
<organism evidence="14 15">
    <name type="scientific">Stylophora pistillata</name>
    <name type="common">Smooth cauliflower coral</name>
    <dbReference type="NCBI Taxonomy" id="50429"/>
    <lineage>
        <taxon>Eukaryota</taxon>
        <taxon>Metazoa</taxon>
        <taxon>Cnidaria</taxon>
        <taxon>Anthozoa</taxon>
        <taxon>Hexacorallia</taxon>
        <taxon>Scleractinia</taxon>
        <taxon>Astrocoeniina</taxon>
        <taxon>Pocilloporidae</taxon>
        <taxon>Stylophora</taxon>
    </lineage>
</organism>
<feature type="binding site" evidence="12">
    <location>
        <position position="257"/>
    </location>
    <ligand>
        <name>K(+)</name>
        <dbReference type="ChEBI" id="CHEBI:29103"/>
    </ligand>
</feature>
<keyword evidence="4 12" id="KW-0808">Transferase</keyword>
<comment type="cofactor">
    <cofactor evidence="12">
        <name>Mg(2+)</name>
        <dbReference type="ChEBI" id="CHEBI:18420"/>
    </cofactor>
    <text evidence="12">Requires a divalent cation, most likely magnesium in vivo, as an electrophilic catalyst to aid phosphoryl group transfer. It is the chelate of the metal and the nucleotide that is the actual substrate.</text>
</comment>
<keyword evidence="7 12" id="KW-0418">Kinase</keyword>
<comment type="similarity">
    <text evidence="12">Belongs to the carbohydrate kinase PfkB family. Ribokinase subfamily.</text>
</comment>
<feature type="domain" description="Carbohydrate kinase PfkB" evidence="13">
    <location>
        <begin position="9"/>
        <end position="305"/>
    </location>
</feature>
<keyword evidence="6 12" id="KW-0547">Nucleotide-binding</keyword>
<feature type="binding site" evidence="12">
    <location>
        <begin position="45"/>
        <end position="49"/>
    </location>
    <ligand>
        <name>substrate</name>
    </ligand>
</feature>
<keyword evidence="12" id="KW-0963">Cytoplasm</keyword>
<comment type="caution">
    <text evidence="12">Lacks conserved residue(s) required for the propagation of feature annotation.</text>
</comment>
<dbReference type="Proteomes" id="UP000225706">
    <property type="component" value="Unassembled WGS sequence"/>
</dbReference>
<evidence type="ECO:0000256" key="1">
    <source>
        <dbReference type="ARBA" id="ARBA00005380"/>
    </source>
</evidence>
<evidence type="ECO:0000256" key="5">
    <source>
        <dbReference type="ARBA" id="ARBA00022723"/>
    </source>
</evidence>
<keyword evidence="12" id="KW-0539">Nucleus</keyword>
<evidence type="ECO:0000313" key="15">
    <source>
        <dbReference type="Proteomes" id="UP000225706"/>
    </source>
</evidence>
<dbReference type="InterPro" id="IPR002173">
    <property type="entry name" value="Carboh/pur_kinase_PfkB_CS"/>
</dbReference>
<evidence type="ECO:0000256" key="12">
    <source>
        <dbReference type="HAMAP-Rule" id="MF_03215"/>
    </source>
</evidence>
<dbReference type="GO" id="GO:0019303">
    <property type="term" value="P:D-ribose catabolic process"/>
    <property type="evidence" value="ECO:0007669"/>
    <property type="project" value="UniProtKB-UniRule"/>
</dbReference>
<evidence type="ECO:0000256" key="4">
    <source>
        <dbReference type="ARBA" id="ARBA00022679"/>
    </source>
</evidence>
<dbReference type="Gene3D" id="3.40.1190.20">
    <property type="match status" value="1"/>
</dbReference>
<comment type="caution">
    <text evidence="14">The sequence shown here is derived from an EMBL/GenBank/DDBJ whole genome shotgun (WGS) entry which is preliminary data.</text>
</comment>
<dbReference type="OrthoDB" id="415590at2759"/>
<reference evidence="15" key="1">
    <citation type="journal article" date="2017" name="bioRxiv">
        <title>Comparative analysis of the genomes of Stylophora pistillata and Acropora digitifera provides evidence for extensive differences between species of corals.</title>
        <authorList>
            <person name="Voolstra C.R."/>
            <person name="Li Y."/>
            <person name="Liew Y.J."/>
            <person name="Baumgarten S."/>
            <person name="Zoccola D."/>
            <person name="Flot J.-F."/>
            <person name="Tambutte S."/>
            <person name="Allemand D."/>
            <person name="Aranda M."/>
        </authorList>
    </citation>
    <scope>NUCLEOTIDE SEQUENCE [LARGE SCALE GENOMIC DNA]</scope>
</reference>
<comment type="subcellular location">
    <subcellularLocation>
        <location evidence="12">Cytoplasm</location>
    </subcellularLocation>
    <subcellularLocation>
        <location evidence="12">Nucleus</location>
    </subcellularLocation>
</comment>
<dbReference type="InterPro" id="IPR029056">
    <property type="entry name" value="Ribokinase-like"/>
</dbReference>
<evidence type="ECO:0000256" key="7">
    <source>
        <dbReference type="ARBA" id="ARBA00022777"/>
    </source>
</evidence>
<evidence type="ECO:0000256" key="11">
    <source>
        <dbReference type="ARBA" id="ARBA00023277"/>
    </source>
</evidence>
<comment type="activity regulation">
    <text evidence="12">Activated by a monovalent cation that binds near, but not in, the active site. The most likely occupant of the site in vivo is potassium. Ion binding induces a conformational change that may alter substrate affinity.</text>
</comment>
<dbReference type="GO" id="GO:0005524">
    <property type="term" value="F:ATP binding"/>
    <property type="evidence" value="ECO:0007669"/>
    <property type="project" value="UniProtKB-UniRule"/>
</dbReference>
<dbReference type="InterPro" id="IPR002139">
    <property type="entry name" value="Ribo/fructo_kinase"/>
</dbReference>
<evidence type="ECO:0000313" key="14">
    <source>
        <dbReference type="EMBL" id="PFX17094.1"/>
    </source>
</evidence>
<dbReference type="GO" id="GO:0005829">
    <property type="term" value="C:cytosol"/>
    <property type="evidence" value="ECO:0007669"/>
    <property type="project" value="TreeGrafter"/>
</dbReference>
<gene>
    <name evidence="14" type="primary">Rbks</name>
    <name evidence="14" type="ORF">AWC38_SpisGene18596</name>
</gene>
<keyword evidence="11 12" id="KW-0119">Carbohydrate metabolism</keyword>
<feature type="binding site" evidence="12">
    <location>
        <position position="298"/>
    </location>
    <ligand>
        <name>K(+)</name>
        <dbReference type="ChEBI" id="CHEBI:29103"/>
    </ligand>
</feature>
<dbReference type="CDD" id="cd01174">
    <property type="entry name" value="ribokinase"/>
    <property type="match status" value="1"/>
</dbReference>
<dbReference type="GO" id="GO:0004747">
    <property type="term" value="F:ribokinase activity"/>
    <property type="evidence" value="ECO:0007669"/>
    <property type="project" value="UniProtKB-UniRule"/>
</dbReference>
<feature type="binding site" evidence="12">
    <location>
        <position position="191"/>
    </location>
    <ligand>
        <name>ATP</name>
        <dbReference type="ChEBI" id="CHEBI:30616"/>
    </ligand>
</feature>
<dbReference type="PANTHER" id="PTHR10584:SF166">
    <property type="entry name" value="RIBOKINASE"/>
    <property type="match status" value="1"/>
</dbReference>
<keyword evidence="5 12" id="KW-0479">Metal-binding</keyword>